<feature type="signal peptide" evidence="6">
    <location>
        <begin position="1"/>
        <end position="18"/>
    </location>
</feature>
<dbReference type="InterPro" id="IPR056839">
    <property type="entry name" value="Receiver_AHK4/CRE1_1st"/>
</dbReference>
<dbReference type="EC" id="2.7.13.3" evidence="2"/>
<dbReference type="AlphaFoldDB" id="A0A426YTL3"/>
<dbReference type="Pfam" id="PF02518">
    <property type="entry name" value="HATPase_c"/>
    <property type="match status" value="1"/>
</dbReference>
<dbReference type="PANTHER" id="PTHR43719">
    <property type="entry name" value="TWO-COMPONENT HISTIDINE KINASE"/>
    <property type="match status" value="1"/>
</dbReference>
<dbReference type="InterPro" id="IPR004358">
    <property type="entry name" value="Sig_transdc_His_kin-like_C"/>
</dbReference>
<dbReference type="Proteomes" id="UP000287651">
    <property type="component" value="Unassembled WGS sequence"/>
</dbReference>
<dbReference type="GO" id="GO:0004673">
    <property type="term" value="F:protein histidine kinase activity"/>
    <property type="evidence" value="ECO:0007669"/>
    <property type="project" value="UniProtKB-EC"/>
</dbReference>
<evidence type="ECO:0000256" key="4">
    <source>
        <dbReference type="ARBA" id="ARBA00023012"/>
    </source>
</evidence>
<dbReference type="SUPFAM" id="SSF55874">
    <property type="entry name" value="ATPase domain of HSP90 chaperone/DNA topoisomerase II/histidine kinase"/>
    <property type="match status" value="1"/>
</dbReference>
<evidence type="ECO:0000256" key="6">
    <source>
        <dbReference type="SAM" id="SignalP"/>
    </source>
</evidence>
<dbReference type="EMBL" id="AMZH03010280">
    <property type="protein sequence ID" value="RRT55045.1"/>
    <property type="molecule type" value="Genomic_DNA"/>
</dbReference>
<organism evidence="8 9">
    <name type="scientific">Ensete ventricosum</name>
    <name type="common">Abyssinian banana</name>
    <name type="synonym">Musa ensete</name>
    <dbReference type="NCBI Taxonomy" id="4639"/>
    <lineage>
        <taxon>Eukaryota</taxon>
        <taxon>Viridiplantae</taxon>
        <taxon>Streptophyta</taxon>
        <taxon>Embryophyta</taxon>
        <taxon>Tracheophyta</taxon>
        <taxon>Spermatophyta</taxon>
        <taxon>Magnoliopsida</taxon>
        <taxon>Liliopsida</taxon>
        <taxon>Zingiberales</taxon>
        <taxon>Musaceae</taxon>
        <taxon>Ensete</taxon>
    </lineage>
</organism>
<dbReference type="SMART" id="SM00387">
    <property type="entry name" value="HATPase_c"/>
    <property type="match status" value="1"/>
</dbReference>
<feature type="domain" description="Histidine kinase" evidence="7">
    <location>
        <begin position="31"/>
        <end position="255"/>
    </location>
</feature>
<gene>
    <name evidence="8" type="ORF">B296_00048744</name>
</gene>
<evidence type="ECO:0000256" key="3">
    <source>
        <dbReference type="ARBA" id="ARBA00022553"/>
    </source>
</evidence>
<keyword evidence="4" id="KW-0902">Two-component regulatory system</keyword>
<dbReference type="InterPro" id="IPR005467">
    <property type="entry name" value="His_kinase_dom"/>
</dbReference>
<evidence type="ECO:0000313" key="9">
    <source>
        <dbReference type="Proteomes" id="UP000287651"/>
    </source>
</evidence>
<dbReference type="InterPro" id="IPR050956">
    <property type="entry name" value="2C_system_His_kinase"/>
</dbReference>
<sequence length="324" mass="35496">MSIGVAVIVLLIGHIFHAALNRIEEVEDDYRQMRELKVQAEAADIAKSQMLMDTDLDATQQDFAMTAQSSGKALIALINEVLDQAKIESGRLELEAVPFDLRDVLDNVLSLFSDKSQAKGIEFTEMGHIFVSVDLVEEVKSAKNVLCETLSGFHVVDKQKIWENFTMFKSSTEGNDAIDLMVTVEDTGVGIPQDAQSRIFTPFMQADSSTSRTYGGTGIGLSISKCLVDLMGGEIGFVSKPGIGSTFSFTAVFRQGCKNAGEIKRHYSDPTSSDFQGMRGLVADGRSIRARILKYHLQRLGIHIDIVTNQDSALCTILDPCSTR</sequence>
<dbReference type="CDD" id="cd16922">
    <property type="entry name" value="HATPase_EvgS-ArcB-TorS-like"/>
    <property type="match status" value="1"/>
</dbReference>
<keyword evidence="3" id="KW-0597">Phosphoprotein</keyword>
<accession>A0A426YTL3</accession>
<dbReference type="GO" id="GO:0000160">
    <property type="term" value="P:phosphorelay signal transduction system"/>
    <property type="evidence" value="ECO:0007669"/>
    <property type="project" value="UniProtKB-KW"/>
</dbReference>
<dbReference type="Gene3D" id="1.10.287.130">
    <property type="match status" value="1"/>
</dbReference>
<evidence type="ECO:0000313" key="8">
    <source>
        <dbReference type="EMBL" id="RRT55045.1"/>
    </source>
</evidence>
<evidence type="ECO:0000256" key="5">
    <source>
        <dbReference type="SAM" id="Coils"/>
    </source>
</evidence>
<dbReference type="InterPro" id="IPR003594">
    <property type="entry name" value="HATPase_dom"/>
</dbReference>
<comment type="caution">
    <text evidence="8">The sequence shown here is derived from an EMBL/GenBank/DDBJ whole genome shotgun (WGS) entry which is preliminary data.</text>
</comment>
<protein>
    <recommendedName>
        <fullName evidence="2">histidine kinase</fullName>
        <ecNumber evidence="2">2.7.13.3</ecNumber>
    </recommendedName>
</protein>
<keyword evidence="5" id="KW-0175">Coiled coil</keyword>
<dbReference type="Pfam" id="PF24896">
    <property type="entry name" value="Receiver_CRE1"/>
    <property type="match status" value="1"/>
</dbReference>
<dbReference type="PANTHER" id="PTHR43719:SF35">
    <property type="entry name" value="HISTIDINE KINASE 2"/>
    <property type="match status" value="1"/>
</dbReference>
<dbReference type="PROSITE" id="PS50109">
    <property type="entry name" value="HIS_KIN"/>
    <property type="match status" value="1"/>
</dbReference>
<dbReference type="PRINTS" id="PR00344">
    <property type="entry name" value="BCTRLSENSOR"/>
</dbReference>
<evidence type="ECO:0000259" key="7">
    <source>
        <dbReference type="PROSITE" id="PS50109"/>
    </source>
</evidence>
<keyword evidence="6" id="KW-0732">Signal</keyword>
<comment type="catalytic activity">
    <reaction evidence="1">
        <text>ATP + protein L-histidine = ADP + protein N-phospho-L-histidine.</text>
        <dbReference type="EC" id="2.7.13.3"/>
    </reaction>
</comment>
<name>A0A426YTL3_ENSVE</name>
<evidence type="ECO:0000256" key="2">
    <source>
        <dbReference type="ARBA" id="ARBA00012438"/>
    </source>
</evidence>
<proteinExistence type="predicted"/>
<feature type="coiled-coil region" evidence="5">
    <location>
        <begin position="16"/>
        <end position="43"/>
    </location>
</feature>
<reference evidence="8 9" key="1">
    <citation type="journal article" date="2014" name="Agronomy (Basel)">
        <title>A Draft Genome Sequence for Ensete ventricosum, the Drought-Tolerant Tree Against Hunger.</title>
        <authorList>
            <person name="Harrison J."/>
            <person name="Moore K.A."/>
            <person name="Paszkiewicz K."/>
            <person name="Jones T."/>
            <person name="Grant M."/>
            <person name="Ambacheew D."/>
            <person name="Muzemil S."/>
            <person name="Studholme D.J."/>
        </authorList>
    </citation>
    <scope>NUCLEOTIDE SEQUENCE [LARGE SCALE GENOMIC DNA]</scope>
</reference>
<dbReference type="Gene3D" id="3.30.565.10">
    <property type="entry name" value="Histidine kinase-like ATPase, C-terminal domain"/>
    <property type="match status" value="1"/>
</dbReference>
<feature type="chain" id="PRO_5019420683" description="histidine kinase" evidence="6">
    <location>
        <begin position="19"/>
        <end position="324"/>
    </location>
</feature>
<dbReference type="InterPro" id="IPR036890">
    <property type="entry name" value="HATPase_C_sf"/>
</dbReference>
<dbReference type="GO" id="GO:0005634">
    <property type="term" value="C:nucleus"/>
    <property type="evidence" value="ECO:0007669"/>
    <property type="project" value="TreeGrafter"/>
</dbReference>
<evidence type="ECO:0000256" key="1">
    <source>
        <dbReference type="ARBA" id="ARBA00000085"/>
    </source>
</evidence>